<feature type="transmembrane region" description="Helical" evidence="7">
    <location>
        <begin position="135"/>
        <end position="153"/>
    </location>
</feature>
<dbReference type="SUPFAM" id="SSF82689">
    <property type="entry name" value="Mechanosensitive channel protein MscS (YggB), C-terminal domain"/>
    <property type="match status" value="1"/>
</dbReference>
<evidence type="ECO:0000313" key="12">
    <source>
        <dbReference type="Proteomes" id="UP000007517"/>
    </source>
</evidence>
<dbReference type="SUPFAM" id="SSF82861">
    <property type="entry name" value="Mechanosensitive channel protein MscS (YggB), transmembrane region"/>
    <property type="match status" value="1"/>
</dbReference>
<dbReference type="Pfam" id="PF21082">
    <property type="entry name" value="MS_channel_3rd"/>
    <property type="match status" value="1"/>
</dbReference>
<dbReference type="PANTHER" id="PTHR30460:SF0">
    <property type="entry name" value="MODERATE CONDUCTANCE MECHANOSENSITIVE CHANNEL YBIO"/>
    <property type="match status" value="1"/>
</dbReference>
<feature type="domain" description="Mechanosensitive ion channel MscS" evidence="8">
    <location>
        <begin position="155"/>
        <end position="214"/>
    </location>
</feature>
<dbReference type="GO" id="GO:0005886">
    <property type="term" value="C:plasma membrane"/>
    <property type="evidence" value="ECO:0007669"/>
    <property type="project" value="UniProtKB-SubCell"/>
</dbReference>
<evidence type="ECO:0000259" key="9">
    <source>
        <dbReference type="Pfam" id="PF21082"/>
    </source>
</evidence>
<dbReference type="EMBL" id="FO117623">
    <property type="protein sequence ID" value="CCG02265.1"/>
    <property type="molecule type" value="Genomic_DNA"/>
</dbReference>
<dbReference type="InterPro" id="IPR011066">
    <property type="entry name" value="MscS_channel_C_sf"/>
</dbReference>
<keyword evidence="12" id="KW-1185">Reference proteome</keyword>
<dbReference type="AlphaFoldDB" id="H6RIS1"/>
<dbReference type="InterPro" id="IPR049278">
    <property type="entry name" value="MS_channel_C"/>
</dbReference>
<sequence length="329" mass="35468">MLAVDDDASVPDCADYWLCQKVYDWFGLDWLAENAGTLIVTPGRILLVVVLAAVARALAHRAIQRLTDRTATGAMPTILRPLRNRVPQPGDAVDQITARRTQRAAAIGSVLRSFASIVILGIAVVLVLGELGLNLAPIVASAGVVGVALGFGAQNLIKDFIAGIGIILEDQYGVGDVVDLGEAIGTVEAVGLRITRLRDVNGVVWYVRNGEVLRVGNKSQGYAQVVIDMPVAHDTDLERARTVMQEVADAMYAEEEWIGVLLAEPESLGVEQITTEGVFLRLMVRTTNTDQWRVGRELRMRLKERFVAEGIRTPLPLLGSVSGAGTGPR</sequence>
<dbReference type="SUPFAM" id="SSF50182">
    <property type="entry name" value="Sm-like ribonucleoproteins"/>
    <property type="match status" value="1"/>
</dbReference>
<dbReference type="FunFam" id="2.30.30.60:FF:000001">
    <property type="entry name" value="MscS Mechanosensitive ion channel"/>
    <property type="match status" value="1"/>
</dbReference>
<evidence type="ECO:0000256" key="2">
    <source>
        <dbReference type="ARBA" id="ARBA00008017"/>
    </source>
</evidence>
<comment type="similarity">
    <text evidence="2">Belongs to the MscS (TC 1.A.23) family.</text>
</comment>
<keyword evidence="6 7" id="KW-0472">Membrane</keyword>
<dbReference type="HOGENOM" id="CLU_037945_8_1_11"/>
<dbReference type="PANTHER" id="PTHR30460">
    <property type="entry name" value="MODERATE CONDUCTANCE MECHANOSENSITIVE CHANNEL YBIO"/>
    <property type="match status" value="1"/>
</dbReference>
<evidence type="ECO:0000256" key="4">
    <source>
        <dbReference type="ARBA" id="ARBA00022692"/>
    </source>
</evidence>
<feature type="domain" description="Mechanosensitive ion channel transmembrane helices 2/3" evidence="10">
    <location>
        <begin position="116"/>
        <end position="154"/>
    </location>
</feature>
<dbReference type="eggNOG" id="COG0668">
    <property type="taxonomic scope" value="Bacteria"/>
</dbReference>
<feature type="transmembrane region" description="Helical" evidence="7">
    <location>
        <begin position="109"/>
        <end position="129"/>
    </location>
</feature>
<dbReference type="FunFam" id="1.10.287.1260:FF:000005">
    <property type="entry name" value="Mechanosensitive ion channel family protein"/>
    <property type="match status" value="1"/>
</dbReference>
<evidence type="ECO:0000256" key="7">
    <source>
        <dbReference type="SAM" id="Phobius"/>
    </source>
</evidence>
<evidence type="ECO:0000256" key="3">
    <source>
        <dbReference type="ARBA" id="ARBA00022475"/>
    </source>
</evidence>
<evidence type="ECO:0000313" key="11">
    <source>
        <dbReference type="EMBL" id="CCG02265.1"/>
    </source>
</evidence>
<reference evidence="12" key="2">
    <citation type="submission" date="2012-02" db="EMBL/GenBank/DDBJ databases">
        <title>Complete genome sequence of Blastococcus saxobsidens strain DD2.</title>
        <authorList>
            <person name="Genoscope."/>
        </authorList>
    </citation>
    <scope>NUCLEOTIDE SEQUENCE [LARGE SCALE GENOMIC DNA]</scope>
    <source>
        <strain evidence="12">DD2</strain>
    </source>
</reference>
<accession>H6RIS1</accession>
<feature type="domain" description="Mechanosensitive ion channel MscS C-terminal" evidence="9">
    <location>
        <begin position="225"/>
        <end position="312"/>
    </location>
</feature>
<gene>
    <name evidence="11" type="primary">mscS</name>
    <name evidence="11" type="ordered locus">BLASA_1327</name>
</gene>
<comment type="subcellular location">
    <subcellularLocation>
        <location evidence="1">Cell membrane</location>
        <topology evidence="1">Multi-pass membrane protein</topology>
    </subcellularLocation>
</comment>
<keyword evidence="4 7" id="KW-0812">Transmembrane</keyword>
<evidence type="ECO:0000256" key="1">
    <source>
        <dbReference type="ARBA" id="ARBA00004651"/>
    </source>
</evidence>
<dbReference type="Pfam" id="PF00924">
    <property type="entry name" value="MS_channel_2nd"/>
    <property type="match status" value="1"/>
</dbReference>
<dbReference type="Gene3D" id="2.30.30.60">
    <property type="match status" value="1"/>
</dbReference>
<dbReference type="InterPro" id="IPR006685">
    <property type="entry name" value="MscS_channel_2nd"/>
</dbReference>
<evidence type="ECO:0000256" key="6">
    <source>
        <dbReference type="ARBA" id="ARBA00023136"/>
    </source>
</evidence>
<dbReference type="InterPro" id="IPR010920">
    <property type="entry name" value="LSM_dom_sf"/>
</dbReference>
<dbReference type="InterPro" id="IPR011014">
    <property type="entry name" value="MscS_channel_TM-2"/>
</dbReference>
<dbReference type="InterPro" id="IPR049142">
    <property type="entry name" value="MS_channel_1st"/>
</dbReference>
<evidence type="ECO:0000259" key="10">
    <source>
        <dbReference type="Pfam" id="PF21088"/>
    </source>
</evidence>
<proteinExistence type="inferred from homology"/>
<dbReference type="Proteomes" id="UP000007517">
    <property type="component" value="Chromosome"/>
</dbReference>
<evidence type="ECO:0000256" key="5">
    <source>
        <dbReference type="ARBA" id="ARBA00022989"/>
    </source>
</evidence>
<evidence type="ECO:0000259" key="8">
    <source>
        <dbReference type="Pfam" id="PF00924"/>
    </source>
</evidence>
<dbReference type="Gene3D" id="3.30.70.100">
    <property type="match status" value="1"/>
</dbReference>
<name>H6RIS1_BLASD</name>
<keyword evidence="3" id="KW-1003">Cell membrane</keyword>
<dbReference type="STRING" id="1146883.BLASA_1327"/>
<dbReference type="Gene3D" id="1.10.287.1260">
    <property type="match status" value="1"/>
</dbReference>
<feature type="transmembrane region" description="Helical" evidence="7">
    <location>
        <begin position="35"/>
        <end position="59"/>
    </location>
</feature>
<dbReference type="Pfam" id="PF21088">
    <property type="entry name" value="MS_channel_1st"/>
    <property type="match status" value="1"/>
</dbReference>
<dbReference type="InterPro" id="IPR045276">
    <property type="entry name" value="YbiO_bact"/>
</dbReference>
<dbReference type="GO" id="GO:0008381">
    <property type="term" value="F:mechanosensitive monoatomic ion channel activity"/>
    <property type="evidence" value="ECO:0007669"/>
    <property type="project" value="InterPro"/>
</dbReference>
<keyword evidence="5 7" id="KW-1133">Transmembrane helix</keyword>
<reference evidence="11 12" key="1">
    <citation type="journal article" date="2012" name="J. Bacteriol.">
        <title>Genome Sequence of Blastococcus saxobsidens DD2, a Stone-Inhabiting Bacterium.</title>
        <authorList>
            <person name="Chouaia B."/>
            <person name="Crotti E."/>
            <person name="Brusetti L."/>
            <person name="Daffonchio D."/>
            <person name="Essoussi I."/>
            <person name="Nouioui I."/>
            <person name="Sbissi I."/>
            <person name="Ghodhbane-Gtari F."/>
            <person name="Gtari M."/>
            <person name="Vacherie B."/>
            <person name="Barbe V."/>
            <person name="Medigue C."/>
            <person name="Gury J."/>
            <person name="Pujic P."/>
            <person name="Normand P."/>
        </authorList>
    </citation>
    <scope>NUCLEOTIDE SEQUENCE [LARGE SCALE GENOMIC DNA]</scope>
    <source>
        <strain evidence="11 12">DD2</strain>
    </source>
</reference>
<organism evidence="11 12">
    <name type="scientific">Blastococcus saxobsidens (strain DD2)</name>
    <dbReference type="NCBI Taxonomy" id="1146883"/>
    <lineage>
        <taxon>Bacteria</taxon>
        <taxon>Bacillati</taxon>
        <taxon>Actinomycetota</taxon>
        <taxon>Actinomycetes</taxon>
        <taxon>Geodermatophilales</taxon>
        <taxon>Geodermatophilaceae</taxon>
        <taxon>Blastococcus</taxon>
    </lineage>
</organism>
<dbReference type="KEGG" id="bsd:BLASA_1327"/>
<protein>
    <submittedName>
        <fullName evidence="11">Small-conductance mechanosensitive channel</fullName>
    </submittedName>
</protein>
<dbReference type="InterPro" id="IPR023408">
    <property type="entry name" value="MscS_beta-dom_sf"/>
</dbReference>